<dbReference type="EMBL" id="CP053562">
    <property type="protein sequence ID" value="QPZ92891.1"/>
    <property type="molecule type" value="Genomic_DNA"/>
</dbReference>
<organism evidence="4 5">
    <name type="scientific">Thioclava electrotropha</name>
    <dbReference type="NCBI Taxonomy" id="1549850"/>
    <lineage>
        <taxon>Bacteria</taxon>
        <taxon>Pseudomonadati</taxon>
        <taxon>Pseudomonadota</taxon>
        <taxon>Alphaproteobacteria</taxon>
        <taxon>Rhodobacterales</taxon>
        <taxon>Paracoccaceae</taxon>
        <taxon>Thioclava</taxon>
    </lineage>
</organism>
<feature type="chain" id="PRO_5047427284" description="PepSY domain-containing protein" evidence="2">
    <location>
        <begin position="21"/>
        <end position="117"/>
    </location>
</feature>
<dbReference type="Pfam" id="PF03413">
    <property type="entry name" value="PepSY"/>
    <property type="match status" value="1"/>
</dbReference>
<feature type="domain" description="PepSY" evidence="3">
    <location>
        <begin position="60"/>
        <end position="102"/>
    </location>
</feature>
<sequence length="117" mass="12281">MKTLTTLLLLSLATATPALADRAGGGGGGSGRGGSDHDRARSAVEREEILPLSKILGGVRNRFGGRVIKLDLESDDGHYVYELKLITPEGRIIELEVDAATGLPIGGPEDSERDGDK</sequence>
<gene>
    <name evidence="4" type="ORF">AKL02_019665</name>
</gene>
<reference evidence="4 5" key="1">
    <citation type="submission" date="2020-05" db="EMBL/GenBank/DDBJ databases">
        <title>Thioclava electrotropha strain Elox9 finished genome.</title>
        <authorList>
            <person name="Rowe A.R."/>
            <person name="Wilbanks E.G."/>
        </authorList>
    </citation>
    <scope>NUCLEOTIDE SEQUENCE [LARGE SCALE GENOMIC DNA]</scope>
    <source>
        <strain evidence="4 5">Elox9</strain>
    </source>
</reference>
<dbReference type="RefSeq" id="WP_083079317.1">
    <property type="nucleotide sequence ID" value="NZ_CP053562.1"/>
</dbReference>
<feature type="region of interest" description="Disordered" evidence="1">
    <location>
        <begin position="19"/>
        <end position="43"/>
    </location>
</feature>
<evidence type="ECO:0000256" key="1">
    <source>
        <dbReference type="SAM" id="MobiDB-lite"/>
    </source>
</evidence>
<dbReference type="Gene3D" id="3.10.450.40">
    <property type="match status" value="1"/>
</dbReference>
<accession>A0ABX6YYH9</accession>
<name>A0ABX6YYH9_9RHOB</name>
<feature type="signal peptide" evidence="2">
    <location>
        <begin position="1"/>
        <end position="20"/>
    </location>
</feature>
<evidence type="ECO:0000259" key="3">
    <source>
        <dbReference type="Pfam" id="PF03413"/>
    </source>
</evidence>
<evidence type="ECO:0000313" key="5">
    <source>
        <dbReference type="Proteomes" id="UP000192422"/>
    </source>
</evidence>
<dbReference type="InterPro" id="IPR025711">
    <property type="entry name" value="PepSY"/>
</dbReference>
<dbReference type="Proteomes" id="UP000192422">
    <property type="component" value="Chromosome"/>
</dbReference>
<keyword evidence="2" id="KW-0732">Signal</keyword>
<evidence type="ECO:0000256" key="2">
    <source>
        <dbReference type="SAM" id="SignalP"/>
    </source>
</evidence>
<feature type="compositionally biased region" description="Gly residues" evidence="1">
    <location>
        <begin position="23"/>
        <end position="33"/>
    </location>
</feature>
<proteinExistence type="predicted"/>
<keyword evidence="5" id="KW-1185">Reference proteome</keyword>
<protein>
    <recommendedName>
        <fullName evidence="3">PepSY domain-containing protein</fullName>
    </recommendedName>
</protein>
<feature type="compositionally biased region" description="Basic and acidic residues" evidence="1">
    <location>
        <begin position="34"/>
        <end position="43"/>
    </location>
</feature>
<evidence type="ECO:0000313" key="4">
    <source>
        <dbReference type="EMBL" id="QPZ92891.1"/>
    </source>
</evidence>